<feature type="domain" description="FokI D3" evidence="4">
    <location>
        <begin position="295"/>
        <end position="360"/>
    </location>
</feature>
<evidence type="ECO:0000313" key="6">
    <source>
        <dbReference type="Proteomes" id="UP000237749"/>
    </source>
</evidence>
<dbReference type="GO" id="GO:0003677">
    <property type="term" value="F:DNA binding"/>
    <property type="evidence" value="ECO:0007669"/>
    <property type="project" value="InterPro"/>
</dbReference>
<dbReference type="AlphaFoldDB" id="A0A2S6HNY3"/>
<comment type="caution">
    <text evidence="5">The sequence shown here is derived from an EMBL/GenBank/DDBJ whole genome shotgun (WGS) entry which is preliminary data.</text>
</comment>
<dbReference type="Pfam" id="PF16902">
    <property type="entry name" value="FokI_D3"/>
    <property type="match status" value="1"/>
</dbReference>
<dbReference type="InterPro" id="IPR015334">
    <property type="entry name" value="FokI_cleavage_dom"/>
</dbReference>
<dbReference type="RefSeq" id="WP_104438371.1">
    <property type="nucleotide sequence ID" value="NZ_PTJA01000011.1"/>
</dbReference>
<dbReference type="GO" id="GO:0009036">
    <property type="term" value="F:type II site-specific deoxyribonuclease activity"/>
    <property type="evidence" value="ECO:0007669"/>
    <property type="project" value="InterPro"/>
</dbReference>
<dbReference type="CDD" id="cd22327">
    <property type="entry name" value="FokI_nuclease-like"/>
    <property type="match status" value="1"/>
</dbReference>
<dbReference type="SUPFAM" id="SSF52980">
    <property type="entry name" value="Restriction endonuclease-like"/>
    <property type="match status" value="1"/>
</dbReference>
<evidence type="ECO:0000259" key="1">
    <source>
        <dbReference type="Pfam" id="PF02980"/>
    </source>
</evidence>
<dbReference type="InterPro" id="IPR004233">
    <property type="entry name" value="FokI_D2"/>
</dbReference>
<gene>
    <name evidence="5" type="ORF">BXY41_11111</name>
</gene>
<dbReference type="Gene3D" id="1.10.10.10">
    <property type="entry name" value="Winged helix-like DNA-binding domain superfamily/Winged helix DNA-binding domain"/>
    <property type="match status" value="1"/>
</dbReference>
<dbReference type="InterPro" id="IPR031655">
    <property type="entry name" value="FokI_D3"/>
</dbReference>
<dbReference type="Pfam" id="PF02980">
    <property type="entry name" value="FokI_dom_2"/>
    <property type="match status" value="1"/>
</dbReference>
<dbReference type="EMBL" id="PTJA01000011">
    <property type="protein sequence ID" value="PPK79075.1"/>
    <property type="molecule type" value="Genomic_DNA"/>
</dbReference>
<dbReference type="InterPro" id="IPR004234">
    <property type="entry name" value="FokI_D1"/>
</dbReference>
<evidence type="ECO:0000259" key="2">
    <source>
        <dbReference type="Pfam" id="PF02981"/>
    </source>
</evidence>
<feature type="domain" description="FokI cleavage" evidence="3">
    <location>
        <begin position="384"/>
        <end position="566"/>
    </location>
</feature>
<evidence type="ECO:0000313" key="5">
    <source>
        <dbReference type="EMBL" id="PPK79075.1"/>
    </source>
</evidence>
<evidence type="ECO:0000259" key="3">
    <source>
        <dbReference type="Pfam" id="PF09254"/>
    </source>
</evidence>
<dbReference type="Pfam" id="PF02981">
    <property type="entry name" value="FokI_D1"/>
    <property type="match status" value="1"/>
</dbReference>
<name>A0A2S6HNY3_9FIRM</name>
<dbReference type="InterPro" id="IPR036390">
    <property type="entry name" value="WH_DNA-bd_sf"/>
</dbReference>
<dbReference type="Gene3D" id="3.40.91.30">
    <property type="match status" value="1"/>
</dbReference>
<dbReference type="InterPro" id="IPR011335">
    <property type="entry name" value="Restrct_endonuc-II-like"/>
</dbReference>
<dbReference type="InterPro" id="IPR036388">
    <property type="entry name" value="WH-like_DNA-bd_sf"/>
</dbReference>
<proteinExistence type="predicted"/>
<dbReference type="Pfam" id="PF09254">
    <property type="entry name" value="FokI_cleav_dom"/>
    <property type="match status" value="1"/>
</dbReference>
<dbReference type="OrthoDB" id="2266376at2"/>
<dbReference type="CDD" id="cd00941">
    <property type="entry name" value="FokI_N"/>
    <property type="match status" value="1"/>
</dbReference>
<dbReference type="Gene3D" id="3.90.241.10">
    <property type="entry name" value="Foki Restriction Endonuclease, Chain A, domain 1"/>
    <property type="match status" value="1"/>
</dbReference>
<dbReference type="Proteomes" id="UP000237749">
    <property type="component" value="Unassembled WGS sequence"/>
</dbReference>
<protein>
    <submittedName>
        <fullName evidence="5">Type II restriction enzyme-like protein</fullName>
    </submittedName>
</protein>
<organism evidence="5 6">
    <name type="scientific">Lacrimispora xylanisolvens</name>
    <dbReference type="NCBI Taxonomy" id="384636"/>
    <lineage>
        <taxon>Bacteria</taxon>
        <taxon>Bacillati</taxon>
        <taxon>Bacillota</taxon>
        <taxon>Clostridia</taxon>
        <taxon>Lachnospirales</taxon>
        <taxon>Lachnospiraceae</taxon>
        <taxon>Lacrimispora</taxon>
    </lineage>
</organism>
<evidence type="ECO:0000259" key="4">
    <source>
        <dbReference type="Pfam" id="PF16902"/>
    </source>
</evidence>
<feature type="domain" description="FokI recognition" evidence="1">
    <location>
        <begin position="147"/>
        <end position="271"/>
    </location>
</feature>
<keyword evidence="6" id="KW-1185">Reference proteome</keyword>
<feature type="domain" description="FokI recognition" evidence="2">
    <location>
        <begin position="4"/>
        <end position="140"/>
    </location>
</feature>
<dbReference type="SUPFAM" id="SSF46785">
    <property type="entry name" value="Winged helix' DNA-binding domain"/>
    <property type="match status" value="3"/>
</dbReference>
<dbReference type="GO" id="GO:0009307">
    <property type="term" value="P:DNA restriction-modification system"/>
    <property type="evidence" value="ECO:0007669"/>
    <property type="project" value="InterPro"/>
</dbReference>
<reference evidence="5 6" key="1">
    <citation type="submission" date="2018-02" db="EMBL/GenBank/DDBJ databases">
        <title>Genomic Encyclopedia of Archaeal and Bacterial Type Strains, Phase II (KMG-II): from individual species to whole genera.</title>
        <authorList>
            <person name="Goeker M."/>
        </authorList>
    </citation>
    <scope>NUCLEOTIDE SEQUENCE [LARGE SCALE GENOMIC DNA]</scope>
    <source>
        <strain evidence="5 6">DSM 3808</strain>
    </source>
</reference>
<accession>A0A2S6HNY3</accession>
<sequence>MAERTFGWVQEAYTLDNLKNVVSVFVPDSSINRLLKTDKIPRLIQEEEKRDEFIKELDQEEIRIPYTHLKGKGTPKGYTRSNAPCSGIIQAVLPGQRKEYQSDWPADSFLRWAVSIGFLDYDRTSDECSISDLGRQYANAEAGSKEEEEVLKDALLSYPPVCRVLSLLMKEGHMTKFEIGARLGFIGEAGFTSIPQSMILEGLAAAQEKEEKTKLLQDTEGTSDKYVRTICSWLISVGWVRKTPKEIPGLYDHKEETEVIPQSYQLTLKGRTICNHITGVSRYKKVPKRVMWDMLATKAADREYLRNRRAHIISCLEKSPLTPLQIQEYLRQKGIEEEAETILDDIKSLENIGLQVQKTRDTYRITDEITGLLFPEAQSFLPVKSQVSILKDYLRSCLSHVDHKYLILLDLGFDGTSDRDYEIQTAQLLTAELSFLGGRLGDTRKPDVCIYYEDNGLIIDNKAYGKGYSLPIKQADEMYRYIEENKERSELLNPNCWWNIFDEGVKTFRFAFLSGEFTGGFKDRLNHISMRSGIKGAAVNSANLLIIAEQLKSGTMSYEEFFQLFDQNDEITVPHLSLQGGLIL</sequence>
<dbReference type="InterPro" id="IPR044945">
    <property type="entry name" value="FokI_dom_1_2"/>
</dbReference>